<keyword evidence="3" id="KW-1185">Reference proteome</keyword>
<gene>
    <name evidence="2" type="ORF">NQZ67_24010</name>
</gene>
<accession>A0A9X2MVB6</accession>
<dbReference type="AlphaFoldDB" id="A0A9X2MVB6"/>
<dbReference type="PANTHER" id="PTHR21310">
    <property type="entry name" value="AMINOGLYCOSIDE PHOSPHOTRANSFERASE-RELATED-RELATED"/>
    <property type="match status" value="1"/>
</dbReference>
<dbReference type="RefSeq" id="WP_257450954.1">
    <property type="nucleotide sequence ID" value="NZ_JANIPJ010000021.1"/>
</dbReference>
<proteinExistence type="predicted"/>
<feature type="domain" description="Aminoglycoside phosphotransferase" evidence="1">
    <location>
        <begin position="48"/>
        <end position="252"/>
    </location>
</feature>
<dbReference type="Pfam" id="PF01636">
    <property type="entry name" value="APH"/>
    <property type="match status" value="1"/>
</dbReference>
<evidence type="ECO:0000259" key="1">
    <source>
        <dbReference type="Pfam" id="PF01636"/>
    </source>
</evidence>
<dbReference type="SUPFAM" id="SSF56112">
    <property type="entry name" value="Protein kinase-like (PK-like)"/>
    <property type="match status" value="1"/>
</dbReference>
<dbReference type="InterPro" id="IPR011009">
    <property type="entry name" value="Kinase-like_dom_sf"/>
</dbReference>
<protein>
    <submittedName>
        <fullName evidence="2">Aminoglycoside phosphotransferase family protein</fullName>
    </submittedName>
</protein>
<dbReference type="InterPro" id="IPR051678">
    <property type="entry name" value="AGP_Transferase"/>
</dbReference>
<name>A0A9X2MVB6_9BACL</name>
<dbReference type="Gene3D" id="3.90.1200.10">
    <property type="match status" value="1"/>
</dbReference>
<organism evidence="2 3">
    <name type="scientific">Paenibacillus soyae</name>
    <dbReference type="NCBI Taxonomy" id="2969249"/>
    <lineage>
        <taxon>Bacteria</taxon>
        <taxon>Bacillati</taxon>
        <taxon>Bacillota</taxon>
        <taxon>Bacilli</taxon>
        <taxon>Bacillales</taxon>
        <taxon>Paenibacillaceae</taxon>
        <taxon>Paenibacillus</taxon>
    </lineage>
</organism>
<evidence type="ECO:0000313" key="2">
    <source>
        <dbReference type="EMBL" id="MCR2806954.1"/>
    </source>
</evidence>
<sequence length="317" mass="35085">MTTTGNHTLSDQAAAWVIDSIQPGAAVVSAERLKGGVSSVVHGITLLADGNERHVVLRQIDNADWLQSQPDIARQEAESLRKALLAGGGRTPALLAYDETGSQSGMPAVLMSRLEGRVVLEPADMSLWLDGLARELALLHGIEAEDHAWTFGAYADASKLDASRWTSIPEAWKTASAIVTGHRPAFEKRFIHRDYHPCNVLWKDGEVSGVVDWVNGCIGPAGVDVGHCRVNLALLHGVRQADEFLERYRHYAEESFAYDPYWDLVTLIDFAFWQPEVYAGWTDLGVTGLTARLMVERLDAYVSSLLRRYEDMREDGR</sequence>
<dbReference type="InterPro" id="IPR002575">
    <property type="entry name" value="Aminoglycoside_PTrfase"/>
</dbReference>
<evidence type="ECO:0000313" key="3">
    <source>
        <dbReference type="Proteomes" id="UP001141950"/>
    </source>
</evidence>
<reference evidence="2" key="1">
    <citation type="submission" date="2022-08" db="EMBL/GenBank/DDBJ databases">
        <title>The genomic sequence of strain Paenibacillus sp. SCIV0701.</title>
        <authorList>
            <person name="Zhao H."/>
        </authorList>
    </citation>
    <scope>NUCLEOTIDE SEQUENCE</scope>
    <source>
        <strain evidence="2">SCIV0701</strain>
    </source>
</reference>
<comment type="caution">
    <text evidence="2">The sequence shown here is derived from an EMBL/GenBank/DDBJ whole genome shotgun (WGS) entry which is preliminary data.</text>
</comment>
<dbReference type="Proteomes" id="UP001141950">
    <property type="component" value="Unassembled WGS sequence"/>
</dbReference>
<dbReference type="EMBL" id="JANIPJ010000021">
    <property type="protein sequence ID" value="MCR2806954.1"/>
    <property type="molecule type" value="Genomic_DNA"/>
</dbReference>